<feature type="transmembrane region" description="Helical" evidence="2">
    <location>
        <begin position="66"/>
        <end position="85"/>
    </location>
</feature>
<comment type="caution">
    <text evidence="3">The sequence shown here is derived from an EMBL/GenBank/DDBJ whole genome shotgun (WGS) entry which is preliminary data.</text>
</comment>
<organism evidence="3 4">
    <name type="scientific">Enterovirga aerilata</name>
    <dbReference type="NCBI Taxonomy" id="2730920"/>
    <lineage>
        <taxon>Bacteria</taxon>
        <taxon>Pseudomonadati</taxon>
        <taxon>Pseudomonadota</taxon>
        <taxon>Alphaproteobacteria</taxon>
        <taxon>Hyphomicrobiales</taxon>
        <taxon>Methylobacteriaceae</taxon>
        <taxon>Enterovirga</taxon>
    </lineage>
</organism>
<keyword evidence="2" id="KW-1133">Transmembrane helix</keyword>
<evidence type="ECO:0000313" key="3">
    <source>
        <dbReference type="EMBL" id="NNM74279.1"/>
    </source>
</evidence>
<feature type="compositionally biased region" description="Basic and acidic residues" evidence="1">
    <location>
        <begin position="1"/>
        <end position="21"/>
    </location>
</feature>
<dbReference type="AlphaFoldDB" id="A0A849ICY5"/>
<keyword evidence="2" id="KW-0472">Membrane</keyword>
<dbReference type="RefSeq" id="WP_171219730.1">
    <property type="nucleotide sequence ID" value="NZ_JABEPP010000005.1"/>
</dbReference>
<sequence length="86" mass="9547">MTEDRERESREALERVRRDSETVGSSSLARVGQRAADHFSGRDAIGAAEGGGTDPVELWGRRIGRALSVVVAAALVWWLGLQLRWW</sequence>
<dbReference type="EMBL" id="JABEPP010000005">
    <property type="protein sequence ID" value="NNM74279.1"/>
    <property type="molecule type" value="Genomic_DNA"/>
</dbReference>
<keyword evidence="2" id="KW-0812">Transmembrane</keyword>
<accession>A0A849ICY5</accession>
<name>A0A849ICY5_9HYPH</name>
<evidence type="ECO:0000313" key="4">
    <source>
        <dbReference type="Proteomes" id="UP000564885"/>
    </source>
</evidence>
<feature type="region of interest" description="Disordered" evidence="1">
    <location>
        <begin position="1"/>
        <end position="37"/>
    </location>
</feature>
<proteinExistence type="predicted"/>
<keyword evidence="4" id="KW-1185">Reference proteome</keyword>
<evidence type="ECO:0000256" key="2">
    <source>
        <dbReference type="SAM" id="Phobius"/>
    </source>
</evidence>
<evidence type="ECO:0000256" key="1">
    <source>
        <dbReference type="SAM" id="MobiDB-lite"/>
    </source>
</evidence>
<gene>
    <name evidence="3" type="ORF">HJG44_18125</name>
</gene>
<dbReference type="Proteomes" id="UP000564885">
    <property type="component" value="Unassembled WGS sequence"/>
</dbReference>
<protein>
    <submittedName>
        <fullName evidence="3">Uncharacterized protein</fullName>
    </submittedName>
</protein>
<reference evidence="3 4" key="1">
    <citation type="submission" date="2020-04" db="EMBL/GenBank/DDBJ databases">
        <title>Enterovirga sp. isolate from soil.</title>
        <authorList>
            <person name="Chea S."/>
            <person name="Kim D.-U."/>
        </authorList>
    </citation>
    <scope>NUCLEOTIDE SEQUENCE [LARGE SCALE GENOMIC DNA]</scope>
    <source>
        <strain evidence="3 4">DB1703</strain>
    </source>
</reference>